<dbReference type="SMART" id="SM00421">
    <property type="entry name" value="HTH_LUXR"/>
    <property type="match status" value="1"/>
</dbReference>
<dbReference type="SUPFAM" id="SSF46894">
    <property type="entry name" value="C-terminal effector domain of the bipartite response regulators"/>
    <property type="match status" value="1"/>
</dbReference>
<keyword evidence="2" id="KW-0805">Transcription regulation</keyword>
<dbReference type="EMBL" id="JXAK01000034">
    <property type="protein sequence ID" value="KIL39607.1"/>
    <property type="molecule type" value="Genomic_DNA"/>
</dbReference>
<evidence type="ECO:0000259" key="7">
    <source>
        <dbReference type="PROSITE" id="PS50110"/>
    </source>
</evidence>
<dbReference type="CDD" id="cd06170">
    <property type="entry name" value="LuxR_C_like"/>
    <property type="match status" value="1"/>
</dbReference>
<dbReference type="Proteomes" id="UP000031967">
    <property type="component" value="Unassembled WGS sequence"/>
</dbReference>
<dbReference type="SUPFAM" id="SSF52172">
    <property type="entry name" value="CheY-like"/>
    <property type="match status" value="1"/>
</dbReference>
<dbReference type="Pfam" id="PF00072">
    <property type="entry name" value="Response_reg"/>
    <property type="match status" value="1"/>
</dbReference>
<dbReference type="InterPro" id="IPR016032">
    <property type="entry name" value="Sig_transdc_resp-reg_C-effctor"/>
</dbReference>
<dbReference type="InterPro" id="IPR058245">
    <property type="entry name" value="NreC/VraR/RcsB-like_REC"/>
</dbReference>
<dbReference type="InterPro" id="IPR039420">
    <property type="entry name" value="WalR-like"/>
</dbReference>
<evidence type="ECO:0000259" key="6">
    <source>
        <dbReference type="PROSITE" id="PS50043"/>
    </source>
</evidence>
<dbReference type="InterPro" id="IPR011006">
    <property type="entry name" value="CheY-like_superfamily"/>
</dbReference>
<evidence type="ECO:0000256" key="1">
    <source>
        <dbReference type="ARBA" id="ARBA00022553"/>
    </source>
</evidence>
<evidence type="ECO:0000256" key="4">
    <source>
        <dbReference type="ARBA" id="ARBA00023163"/>
    </source>
</evidence>
<evidence type="ECO:0000256" key="5">
    <source>
        <dbReference type="PROSITE-ProRule" id="PRU00169"/>
    </source>
</evidence>
<reference evidence="8 9" key="1">
    <citation type="submission" date="2014-12" db="EMBL/GenBank/DDBJ databases">
        <title>Draft genome sequence of Paenibacillus kamchatkensis strain B-2647.</title>
        <authorList>
            <person name="Karlyshev A.V."/>
            <person name="Kudryashova E.B."/>
        </authorList>
    </citation>
    <scope>NUCLEOTIDE SEQUENCE [LARGE SCALE GENOMIC DNA]</scope>
    <source>
        <strain evidence="8 9">VKM B-2647</strain>
    </source>
</reference>
<dbReference type="PROSITE" id="PS50043">
    <property type="entry name" value="HTH_LUXR_2"/>
    <property type="match status" value="1"/>
</dbReference>
<organism evidence="8 9">
    <name type="scientific">Gordoniibacillus kamchatkensis</name>
    <dbReference type="NCBI Taxonomy" id="1590651"/>
    <lineage>
        <taxon>Bacteria</taxon>
        <taxon>Bacillati</taxon>
        <taxon>Bacillota</taxon>
        <taxon>Bacilli</taxon>
        <taxon>Bacillales</taxon>
        <taxon>Paenibacillaceae</taxon>
        <taxon>Gordoniibacillus</taxon>
    </lineage>
</organism>
<dbReference type="SMART" id="SM00448">
    <property type="entry name" value="REC"/>
    <property type="match status" value="1"/>
</dbReference>
<sequence length="214" mass="22842">MEPVKIIIADDHPLFRDGLRLLLEGVPDLELSGEAASGAEAIALAASLQPDIVLMDLNMPGMNGIDATRSILRTSPHIGVLVITMFDDDDSVFAAMQAGARGYLLKGASQEETLRAIRAVGSGEAIFSPGIAKKLIHYFSTLAPGAAAPLFPELTEREREILKYIAQGFNNGDIAARTGLSPKTVRNHVSNIFNKLQVADRAQAIIRAREAGLG</sequence>
<protein>
    <submittedName>
        <fullName evidence="8">LuxR family transcriptional regulator</fullName>
    </submittedName>
</protein>
<feature type="modified residue" description="4-aspartylphosphate" evidence="5">
    <location>
        <position position="56"/>
    </location>
</feature>
<proteinExistence type="predicted"/>
<name>A0ABR5AFD0_9BACL</name>
<dbReference type="PROSITE" id="PS00622">
    <property type="entry name" value="HTH_LUXR_1"/>
    <property type="match status" value="1"/>
</dbReference>
<evidence type="ECO:0000313" key="9">
    <source>
        <dbReference type="Proteomes" id="UP000031967"/>
    </source>
</evidence>
<dbReference type="PRINTS" id="PR00038">
    <property type="entry name" value="HTHLUXR"/>
</dbReference>
<gene>
    <name evidence="8" type="ORF">SD70_18960</name>
</gene>
<evidence type="ECO:0000256" key="3">
    <source>
        <dbReference type="ARBA" id="ARBA00023125"/>
    </source>
</evidence>
<keyword evidence="3" id="KW-0238">DNA-binding</keyword>
<dbReference type="Pfam" id="PF00196">
    <property type="entry name" value="GerE"/>
    <property type="match status" value="1"/>
</dbReference>
<dbReference type="CDD" id="cd17535">
    <property type="entry name" value="REC_NarL-like"/>
    <property type="match status" value="1"/>
</dbReference>
<dbReference type="PANTHER" id="PTHR43214:SF24">
    <property type="entry name" value="TRANSCRIPTIONAL REGULATORY PROTEIN NARL-RELATED"/>
    <property type="match status" value="1"/>
</dbReference>
<evidence type="ECO:0000256" key="2">
    <source>
        <dbReference type="ARBA" id="ARBA00023015"/>
    </source>
</evidence>
<feature type="domain" description="Response regulatory" evidence="7">
    <location>
        <begin position="5"/>
        <end position="121"/>
    </location>
</feature>
<dbReference type="InterPro" id="IPR000792">
    <property type="entry name" value="Tscrpt_reg_LuxR_C"/>
</dbReference>
<dbReference type="Gene3D" id="3.40.50.2300">
    <property type="match status" value="1"/>
</dbReference>
<keyword evidence="9" id="KW-1185">Reference proteome</keyword>
<comment type="caution">
    <text evidence="8">The sequence shown here is derived from an EMBL/GenBank/DDBJ whole genome shotgun (WGS) entry which is preliminary data.</text>
</comment>
<feature type="domain" description="HTH luxR-type" evidence="6">
    <location>
        <begin position="147"/>
        <end position="212"/>
    </location>
</feature>
<dbReference type="PROSITE" id="PS50110">
    <property type="entry name" value="RESPONSE_REGULATORY"/>
    <property type="match status" value="1"/>
</dbReference>
<dbReference type="RefSeq" id="WP_041049084.1">
    <property type="nucleotide sequence ID" value="NZ_JXAK01000034.1"/>
</dbReference>
<evidence type="ECO:0000313" key="8">
    <source>
        <dbReference type="EMBL" id="KIL39607.1"/>
    </source>
</evidence>
<dbReference type="InterPro" id="IPR001789">
    <property type="entry name" value="Sig_transdc_resp-reg_receiver"/>
</dbReference>
<accession>A0ABR5AFD0</accession>
<keyword evidence="4" id="KW-0804">Transcription</keyword>
<keyword evidence="1 5" id="KW-0597">Phosphoprotein</keyword>
<dbReference type="PANTHER" id="PTHR43214">
    <property type="entry name" value="TWO-COMPONENT RESPONSE REGULATOR"/>
    <property type="match status" value="1"/>
</dbReference>